<evidence type="ECO:0000313" key="2">
    <source>
        <dbReference type="Proteomes" id="UP000324222"/>
    </source>
</evidence>
<dbReference type="Proteomes" id="UP000324222">
    <property type="component" value="Unassembled WGS sequence"/>
</dbReference>
<comment type="caution">
    <text evidence="1">The sequence shown here is derived from an EMBL/GenBank/DDBJ whole genome shotgun (WGS) entry which is preliminary data.</text>
</comment>
<organism evidence="1 2">
    <name type="scientific">Portunus trituberculatus</name>
    <name type="common">Swimming crab</name>
    <name type="synonym">Neptunus trituberculatus</name>
    <dbReference type="NCBI Taxonomy" id="210409"/>
    <lineage>
        <taxon>Eukaryota</taxon>
        <taxon>Metazoa</taxon>
        <taxon>Ecdysozoa</taxon>
        <taxon>Arthropoda</taxon>
        <taxon>Crustacea</taxon>
        <taxon>Multicrustacea</taxon>
        <taxon>Malacostraca</taxon>
        <taxon>Eumalacostraca</taxon>
        <taxon>Eucarida</taxon>
        <taxon>Decapoda</taxon>
        <taxon>Pleocyemata</taxon>
        <taxon>Brachyura</taxon>
        <taxon>Eubrachyura</taxon>
        <taxon>Portunoidea</taxon>
        <taxon>Portunidae</taxon>
        <taxon>Portuninae</taxon>
        <taxon>Portunus</taxon>
    </lineage>
</organism>
<dbReference type="EMBL" id="VSRR010102491">
    <property type="protein sequence ID" value="MPC95499.1"/>
    <property type="molecule type" value="Genomic_DNA"/>
</dbReference>
<keyword evidence="2" id="KW-1185">Reference proteome</keyword>
<reference evidence="1 2" key="1">
    <citation type="submission" date="2019-05" db="EMBL/GenBank/DDBJ databases">
        <title>Another draft genome of Portunus trituberculatus and its Hox gene families provides insights of decapod evolution.</title>
        <authorList>
            <person name="Jeong J.-H."/>
            <person name="Song I."/>
            <person name="Kim S."/>
            <person name="Choi T."/>
            <person name="Kim D."/>
            <person name="Ryu S."/>
            <person name="Kim W."/>
        </authorList>
    </citation>
    <scope>NUCLEOTIDE SEQUENCE [LARGE SCALE GENOMIC DNA]</scope>
    <source>
        <tissue evidence="1">Muscle</tissue>
    </source>
</reference>
<accession>A0A5B7JL28</accession>
<dbReference type="AlphaFoldDB" id="A0A5B7JL28"/>
<name>A0A5B7JL28_PORTR</name>
<proteinExistence type="predicted"/>
<gene>
    <name evidence="1" type="ORF">E2C01_090715</name>
</gene>
<sequence length="93" mass="9327">MRWAAWDGARGSHLGRQTVQCLTLRGEAGCTPGIAGWRGRGVGGGVRAGSGCVEPGLKGLGFGHGPQCALAQCGLNQRSANLLLGVPSVCLAG</sequence>
<protein>
    <submittedName>
        <fullName evidence="1">Uncharacterized protein</fullName>
    </submittedName>
</protein>
<evidence type="ECO:0000313" key="1">
    <source>
        <dbReference type="EMBL" id="MPC95499.1"/>
    </source>
</evidence>